<feature type="domain" description="Flavodoxin" evidence="1">
    <location>
        <begin position="8"/>
        <end position="82"/>
    </location>
</feature>
<dbReference type="AlphaFoldDB" id="H8I7A4"/>
<dbReference type="EMBL" id="CP003243">
    <property type="protein sequence ID" value="AFD00770.1"/>
    <property type="molecule type" value="Genomic_DNA"/>
</dbReference>
<dbReference type="eggNOG" id="arCOG00519">
    <property type="taxonomic scope" value="Archaea"/>
</dbReference>
<dbReference type="SUPFAM" id="SSF52218">
    <property type="entry name" value="Flavoproteins"/>
    <property type="match status" value="1"/>
</dbReference>
<dbReference type="GO" id="GO:0006783">
    <property type="term" value="P:heme biosynthetic process"/>
    <property type="evidence" value="ECO:0007669"/>
    <property type="project" value="TreeGrafter"/>
</dbReference>
<gene>
    <name evidence="2" type="ordered locus">Mtc_2030</name>
</gene>
<proteinExistence type="predicted"/>
<dbReference type="OrthoDB" id="63875at2157"/>
<name>H8I7A4_METCZ</name>
<dbReference type="PANTHER" id="PTHR38030">
    <property type="entry name" value="PROTOPORPHYRINOGEN IX DEHYDROGENASE [MENAQUINONE]"/>
    <property type="match status" value="1"/>
</dbReference>
<dbReference type="PANTHER" id="PTHR38030:SF2">
    <property type="entry name" value="PROTOPORPHYRINOGEN IX DEHYDROGENASE [QUINONE]"/>
    <property type="match status" value="1"/>
</dbReference>
<keyword evidence="3" id="KW-1185">Reference proteome</keyword>
<reference evidence="2 3" key="1">
    <citation type="journal article" date="2012" name="J. Bacteriol.">
        <title>Complete genome sequence of a thermophilic methanogen, Methanocella conradii HZ254, isolated from Chinese rice field soil.</title>
        <authorList>
            <person name="Lu Z."/>
            <person name="Lu Y."/>
        </authorList>
    </citation>
    <scope>NUCLEOTIDE SEQUENCE [LARGE SCALE GENOMIC DNA]</scope>
    <source>
        <strain evidence="3">DSM 24694 / JCM 17849 / CGMCC 1.5162 / HZ254</strain>
    </source>
</reference>
<protein>
    <submittedName>
        <fullName evidence="2">Flavodoxin</fullName>
    </submittedName>
</protein>
<dbReference type="RefSeq" id="WP_014406601.1">
    <property type="nucleotide sequence ID" value="NC_017034.1"/>
</dbReference>
<dbReference type="GO" id="GO:0070819">
    <property type="term" value="F:menaquinone-dependent protoporphyrinogen oxidase activity"/>
    <property type="evidence" value="ECO:0007669"/>
    <property type="project" value="TreeGrafter"/>
</dbReference>
<dbReference type="InterPro" id="IPR029039">
    <property type="entry name" value="Flavoprotein-like_sf"/>
</dbReference>
<dbReference type="GO" id="GO:0010181">
    <property type="term" value="F:FMN binding"/>
    <property type="evidence" value="ECO:0007669"/>
    <property type="project" value="TreeGrafter"/>
</dbReference>
<dbReference type="STRING" id="1041930.Mtc_2030"/>
<accession>H8I7A4</accession>
<evidence type="ECO:0000313" key="3">
    <source>
        <dbReference type="Proteomes" id="UP000005233"/>
    </source>
</evidence>
<dbReference type="InterPro" id="IPR026816">
    <property type="entry name" value="Flavodoxin_dom"/>
</dbReference>
<organism evidence="2 3">
    <name type="scientific">Methanocella conradii (strain DSM 24694 / JCM 17849 / CGMCC 1.5162 / HZ254)</name>
    <dbReference type="NCBI Taxonomy" id="1041930"/>
    <lineage>
        <taxon>Archaea</taxon>
        <taxon>Methanobacteriati</taxon>
        <taxon>Methanobacteriota</taxon>
        <taxon>Stenosarchaea group</taxon>
        <taxon>Methanomicrobia</taxon>
        <taxon>Methanocellales</taxon>
        <taxon>Methanocellaceae</taxon>
        <taxon>Methanocella</taxon>
    </lineage>
</organism>
<dbReference type="InterPro" id="IPR052200">
    <property type="entry name" value="Protoporphyrinogen_IX_DH"/>
</dbReference>
<evidence type="ECO:0000313" key="2">
    <source>
        <dbReference type="EMBL" id="AFD00770.1"/>
    </source>
</evidence>
<sequence>MKAIIICESVSHGNTLKVANAIAEVIGANVVKPAEFDAGTACDYDLIGLGSGIYYGKHHKSLMELAEKLPNCRKSVFIFSTSGKGAISQHRHLSDIISRKGYRNAGEFTCKGWDTWGPLKYIGGINRGLPNDAMIERAREFARGLKA</sequence>
<dbReference type="Gene3D" id="3.40.50.360">
    <property type="match status" value="1"/>
</dbReference>
<dbReference type="HOGENOM" id="CLU_105338_0_0_2"/>
<dbReference type="GeneID" id="11972185"/>
<dbReference type="Pfam" id="PF12724">
    <property type="entry name" value="Flavodoxin_5"/>
    <property type="match status" value="1"/>
</dbReference>
<dbReference type="Proteomes" id="UP000005233">
    <property type="component" value="Chromosome"/>
</dbReference>
<dbReference type="KEGG" id="mez:Mtc_2030"/>
<evidence type="ECO:0000259" key="1">
    <source>
        <dbReference type="Pfam" id="PF12724"/>
    </source>
</evidence>